<name>A0A4R5Q9L7_9PROT</name>
<feature type="domain" description="Transposase IS66 central" evidence="1">
    <location>
        <begin position="77"/>
        <end position="212"/>
    </location>
</feature>
<comment type="caution">
    <text evidence="2">The sequence shown here is derived from an EMBL/GenBank/DDBJ whole genome shotgun (WGS) entry which is preliminary data.</text>
</comment>
<dbReference type="EMBL" id="SMSJ01000075">
    <property type="protein sequence ID" value="TDH59218.1"/>
    <property type="molecule type" value="Genomic_DNA"/>
</dbReference>
<reference evidence="2 3" key="1">
    <citation type="journal article" date="2016" name="J. Microbiol.">
        <title>Dankookia rubra gen. nov., sp. nov., an alphaproteobacterium isolated from sediment of a shallow stream.</title>
        <authorList>
            <person name="Kim W.H."/>
            <person name="Kim D.H."/>
            <person name="Kang K."/>
            <person name="Ahn T.Y."/>
        </authorList>
    </citation>
    <scope>NUCLEOTIDE SEQUENCE [LARGE SCALE GENOMIC DNA]</scope>
    <source>
        <strain evidence="2 3">JCM30602</strain>
    </source>
</reference>
<dbReference type="Proteomes" id="UP000295096">
    <property type="component" value="Unassembled WGS sequence"/>
</dbReference>
<dbReference type="InterPro" id="IPR052344">
    <property type="entry name" value="Transposase-related"/>
</dbReference>
<dbReference type="OrthoDB" id="9800877at2"/>
<evidence type="ECO:0000259" key="1">
    <source>
        <dbReference type="Pfam" id="PF03050"/>
    </source>
</evidence>
<keyword evidence="3" id="KW-1185">Reference proteome</keyword>
<proteinExistence type="predicted"/>
<accession>A0A4R5Q9L7</accession>
<dbReference type="AlphaFoldDB" id="A0A4R5Q9L7"/>
<dbReference type="InterPro" id="IPR004291">
    <property type="entry name" value="Transposase_IS66_central"/>
</dbReference>
<protein>
    <recommendedName>
        <fullName evidence="1">Transposase IS66 central domain-containing protein</fullName>
    </recommendedName>
</protein>
<sequence length="215" mass="23278">MACFTSHPGEFRALHRVQRSPDTVGFRLTPALLQVSSGDPVPNGLGGGFELAGKPIATACSRDGCTADRTVPTGSLDITLAFCWPHLRRQCIERATAKAAPTAAETLKRIVSISAIEAEVRGKPPVLHRATRCERSRFIAENLFAWRSAKFACLPGSSSTTEAIRYALNHQAGLIRLCEYGSIEFDTNAVERAVHPICRNRKNALFASGDDDGAR</sequence>
<evidence type="ECO:0000313" key="3">
    <source>
        <dbReference type="Proteomes" id="UP000295096"/>
    </source>
</evidence>
<gene>
    <name evidence="2" type="ORF">E2C06_28495</name>
</gene>
<dbReference type="Pfam" id="PF03050">
    <property type="entry name" value="DDE_Tnp_IS66"/>
    <property type="match status" value="1"/>
</dbReference>
<evidence type="ECO:0000313" key="2">
    <source>
        <dbReference type="EMBL" id="TDH59218.1"/>
    </source>
</evidence>
<organism evidence="2 3">
    <name type="scientific">Dankookia rubra</name>
    <dbReference type="NCBI Taxonomy" id="1442381"/>
    <lineage>
        <taxon>Bacteria</taxon>
        <taxon>Pseudomonadati</taxon>
        <taxon>Pseudomonadota</taxon>
        <taxon>Alphaproteobacteria</taxon>
        <taxon>Acetobacterales</taxon>
        <taxon>Roseomonadaceae</taxon>
        <taxon>Dankookia</taxon>
    </lineage>
</organism>
<dbReference type="PANTHER" id="PTHR33678:SF1">
    <property type="entry name" value="BLL1576 PROTEIN"/>
    <property type="match status" value="1"/>
</dbReference>
<dbReference type="PANTHER" id="PTHR33678">
    <property type="entry name" value="BLL1576 PROTEIN"/>
    <property type="match status" value="1"/>
</dbReference>